<evidence type="ECO:0000256" key="2">
    <source>
        <dbReference type="ARBA" id="ARBA00022679"/>
    </source>
</evidence>
<keyword evidence="8" id="KW-1133">Transmembrane helix</keyword>
<keyword evidence="2" id="KW-0808">Transferase</keyword>
<comment type="caution">
    <text evidence="10">The sequence shown here is derived from an EMBL/GenBank/DDBJ whole genome shotgun (WGS) entry which is preliminary data.</text>
</comment>
<evidence type="ECO:0000256" key="8">
    <source>
        <dbReference type="SAM" id="Phobius"/>
    </source>
</evidence>
<reference evidence="10 11" key="1">
    <citation type="submission" date="2018-08" db="EMBL/GenBank/DDBJ databases">
        <title>A genome reference for cultivated species of the human gut microbiota.</title>
        <authorList>
            <person name="Zou Y."/>
            <person name="Xue W."/>
            <person name="Luo G."/>
        </authorList>
    </citation>
    <scope>NUCLEOTIDE SEQUENCE [LARGE SCALE GENOMIC DNA]</scope>
    <source>
        <strain evidence="10 11">AF22-12AC</strain>
    </source>
</reference>
<keyword evidence="5 6" id="KW-0961">Cell wall biogenesis/degradation</keyword>
<organism evidence="10 11">
    <name type="scientific">Roseburia hominis</name>
    <dbReference type="NCBI Taxonomy" id="301301"/>
    <lineage>
        <taxon>Bacteria</taxon>
        <taxon>Bacillati</taxon>
        <taxon>Bacillota</taxon>
        <taxon>Clostridia</taxon>
        <taxon>Lachnospirales</taxon>
        <taxon>Lachnospiraceae</taxon>
        <taxon>Roseburia</taxon>
    </lineage>
</organism>
<comment type="pathway">
    <text evidence="1 6">Cell wall biogenesis; peptidoglycan biosynthesis.</text>
</comment>
<dbReference type="AlphaFoldDB" id="A0A395V7Y8"/>
<dbReference type="GO" id="GO:0005576">
    <property type="term" value="C:extracellular region"/>
    <property type="evidence" value="ECO:0007669"/>
    <property type="project" value="TreeGrafter"/>
</dbReference>
<evidence type="ECO:0000256" key="4">
    <source>
        <dbReference type="ARBA" id="ARBA00022984"/>
    </source>
</evidence>
<dbReference type="GO" id="GO:0071555">
    <property type="term" value="P:cell wall organization"/>
    <property type="evidence" value="ECO:0007669"/>
    <property type="project" value="UniProtKB-UniRule"/>
</dbReference>
<sequence length="338" mass="37790">MKNNKHEQNELQRMMEGRAARMIAAAVTVFLCVLTLFEFVALKMEWNVPALAVLSGDNGLWTREYQREELVMDGSTENILLADDGETPLTGSSENAKTDAEENGSGGMVQTGENAGNGEDLQLEGTESVRQEETETPDVSGTGKSEADVKETQTPEFSYYIRINRKQNCVTIYTQDEEGEYTVPYKAMVCSTGLYNATPRGTYQISTKYLWRELYGGVYGQYATRIHGGILFHSVPYYKRAKDTLCTDKYNKLGQQASMGCVRLTVEDAKWIAENCAEGTTVEIYDGDDPGPLGKPEAQKLDKSDPDCHWDPTDPDEENPWQQTETSVTESEQEKQIK</sequence>
<name>A0A395V7Y8_9FIRM</name>
<dbReference type="CDD" id="cd16913">
    <property type="entry name" value="YkuD_like"/>
    <property type="match status" value="1"/>
</dbReference>
<evidence type="ECO:0000256" key="3">
    <source>
        <dbReference type="ARBA" id="ARBA00022960"/>
    </source>
</evidence>
<keyword evidence="8" id="KW-0812">Transmembrane</keyword>
<dbReference type="GO" id="GO:0018104">
    <property type="term" value="P:peptidoglycan-protein cross-linking"/>
    <property type="evidence" value="ECO:0007669"/>
    <property type="project" value="TreeGrafter"/>
</dbReference>
<evidence type="ECO:0000256" key="1">
    <source>
        <dbReference type="ARBA" id="ARBA00004752"/>
    </source>
</evidence>
<gene>
    <name evidence="10" type="ORF">DWX93_06720</name>
</gene>
<dbReference type="RefSeq" id="WP_118097086.1">
    <property type="nucleotide sequence ID" value="NZ_QRVL01000003.1"/>
</dbReference>
<keyword evidence="3 6" id="KW-0133">Cell shape</keyword>
<feature type="region of interest" description="Disordered" evidence="7">
    <location>
        <begin position="283"/>
        <end position="338"/>
    </location>
</feature>
<feature type="compositionally biased region" description="Basic and acidic residues" evidence="7">
    <location>
        <begin position="297"/>
        <end position="312"/>
    </location>
</feature>
<evidence type="ECO:0000256" key="7">
    <source>
        <dbReference type="SAM" id="MobiDB-lite"/>
    </source>
</evidence>
<feature type="transmembrane region" description="Helical" evidence="8">
    <location>
        <begin position="21"/>
        <end position="42"/>
    </location>
</feature>
<proteinExistence type="predicted"/>
<dbReference type="InterPro" id="IPR005490">
    <property type="entry name" value="LD_TPept_cat_dom"/>
</dbReference>
<dbReference type="Proteomes" id="UP000266172">
    <property type="component" value="Unassembled WGS sequence"/>
</dbReference>
<feature type="domain" description="L,D-TPase catalytic" evidence="9">
    <location>
        <begin position="159"/>
        <end position="285"/>
    </location>
</feature>
<feature type="active site" description="Proton donor/acceptor" evidence="6">
    <location>
        <position position="233"/>
    </location>
</feature>
<keyword evidence="8" id="KW-0472">Membrane</keyword>
<evidence type="ECO:0000259" key="9">
    <source>
        <dbReference type="PROSITE" id="PS52029"/>
    </source>
</evidence>
<dbReference type="GO" id="GO:0008360">
    <property type="term" value="P:regulation of cell shape"/>
    <property type="evidence" value="ECO:0007669"/>
    <property type="project" value="UniProtKB-UniRule"/>
</dbReference>
<dbReference type="InterPro" id="IPR050979">
    <property type="entry name" value="LD-transpeptidase"/>
</dbReference>
<dbReference type="GO" id="GO:0071972">
    <property type="term" value="F:peptidoglycan L,D-transpeptidase activity"/>
    <property type="evidence" value="ECO:0007669"/>
    <property type="project" value="TreeGrafter"/>
</dbReference>
<dbReference type="PROSITE" id="PS52029">
    <property type="entry name" value="LD_TPASE"/>
    <property type="match status" value="1"/>
</dbReference>
<keyword evidence="4 6" id="KW-0573">Peptidoglycan synthesis</keyword>
<dbReference type="PANTHER" id="PTHR30582">
    <property type="entry name" value="L,D-TRANSPEPTIDASE"/>
    <property type="match status" value="1"/>
</dbReference>
<evidence type="ECO:0000256" key="6">
    <source>
        <dbReference type="PROSITE-ProRule" id="PRU01373"/>
    </source>
</evidence>
<feature type="active site" description="Nucleophile" evidence="6">
    <location>
        <position position="261"/>
    </location>
</feature>
<dbReference type="Gene3D" id="2.40.440.10">
    <property type="entry name" value="L,D-transpeptidase catalytic domain-like"/>
    <property type="match status" value="1"/>
</dbReference>
<feature type="region of interest" description="Disordered" evidence="7">
    <location>
        <begin position="83"/>
        <end position="151"/>
    </location>
</feature>
<evidence type="ECO:0000313" key="10">
    <source>
        <dbReference type="EMBL" id="RGS41336.1"/>
    </source>
</evidence>
<dbReference type="UniPathway" id="UPA00219"/>
<dbReference type="EMBL" id="QRVL01000003">
    <property type="protein sequence ID" value="RGS41336.1"/>
    <property type="molecule type" value="Genomic_DNA"/>
</dbReference>
<evidence type="ECO:0000313" key="11">
    <source>
        <dbReference type="Proteomes" id="UP000266172"/>
    </source>
</evidence>
<accession>A0A395V7Y8</accession>
<protein>
    <submittedName>
        <fullName evidence="10">Murein L,D-transpeptidase</fullName>
    </submittedName>
</protein>
<dbReference type="SUPFAM" id="SSF141523">
    <property type="entry name" value="L,D-transpeptidase catalytic domain-like"/>
    <property type="match status" value="1"/>
</dbReference>
<dbReference type="PANTHER" id="PTHR30582:SF2">
    <property type="entry name" value="L,D-TRANSPEPTIDASE YCIB-RELATED"/>
    <property type="match status" value="1"/>
</dbReference>
<dbReference type="Pfam" id="PF03734">
    <property type="entry name" value="YkuD"/>
    <property type="match status" value="1"/>
</dbReference>
<dbReference type="GO" id="GO:0016740">
    <property type="term" value="F:transferase activity"/>
    <property type="evidence" value="ECO:0007669"/>
    <property type="project" value="UniProtKB-KW"/>
</dbReference>
<evidence type="ECO:0000256" key="5">
    <source>
        <dbReference type="ARBA" id="ARBA00023316"/>
    </source>
</evidence>
<dbReference type="InterPro" id="IPR038063">
    <property type="entry name" value="Transpep_catalytic_dom"/>
</dbReference>